<organism evidence="7">
    <name type="scientific">marine metagenome</name>
    <dbReference type="NCBI Taxonomy" id="408172"/>
    <lineage>
        <taxon>unclassified sequences</taxon>
        <taxon>metagenomes</taxon>
        <taxon>ecological metagenomes</taxon>
    </lineage>
</organism>
<dbReference type="PROSITE" id="PS51349">
    <property type="entry name" value="FMN_HYDROXY_ACID_DH_2"/>
    <property type="match status" value="1"/>
</dbReference>
<proteinExistence type="inferred from homology"/>
<dbReference type="InterPro" id="IPR008259">
    <property type="entry name" value="FMN_hydac_DH_AS"/>
</dbReference>
<sequence>MVEQTEWSWCPRQARRDLLKFLLSSPLLGASAGAVIAQDLAEESAAELTSPRRATNVFQFEDVARKKLASEMYNFIADGSDDMKTVRANRAAFDAIEIRVRRLIDVSEIDTSVELFGQKMKTPIILAPVGAQQQMHPDGELASARAAKSRQHVMIASTMTSYSVGAIGAEAPNLTWFQLYPMPDRSVTQQLLAKAEAAGARVIVVTIDGPTLGNRESQKAFFRRSTGSSQSRLGNMEGIRGKFRVGDPSLTWNYVDWLRNNTDKPIVLKGIVTREDASLCVKYGVDGLVISNHGGRQEESNRGTLQSLPEIIQAVDGRIPVLIDGGFRRGTDIFKALAMGASAIGIGRAYIWGLAAFGQPGVERVLDLLTVELMRIMKFAGTTSIADIGRAHVQAKDWPAAIGPG</sequence>
<dbReference type="CDD" id="cd02809">
    <property type="entry name" value="alpha_hydroxyacid_oxid_FMN"/>
    <property type="match status" value="1"/>
</dbReference>
<dbReference type="AlphaFoldDB" id="A0A382JI74"/>
<dbReference type="EMBL" id="UINC01074654">
    <property type="protein sequence ID" value="SVC12064.1"/>
    <property type="molecule type" value="Genomic_DNA"/>
</dbReference>
<comment type="similarity">
    <text evidence="5">Belongs to the FMN-dependent alpha-hydroxy acid dehydrogenase family.</text>
</comment>
<dbReference type="InterPro" id="IPR012133">
    <property type="entry name" value="Alpha-hydoxy_acid_DH_FMN"/>
</dbReference>
<dbReference type="InterPro" id="IPR013785">
    <property type="entry name" value="Aldolase_TIM"/>
</dbReference>
<evidence type="ECO:0000259" key="6">
    <source>
        <dbReference type="PROSITE" id="PS51349"/>
    </source>
</evidence>
<gene>
    <name evidence="7" type="ORF">METZ01_LOCUS264918</name>
</gene>
<reference evidence="7" key="1">
    <citation type="submission" date="2018-05" db="EMBL/GenBank/DDBJ databases">
        <authorList>
            <person name="Lanie J.A."/>
            <person name="Ng W.-L."/>
            <person name="Kazmierczak K.M."/>
            <person name="Andrzejewski T.M."/>
            <person name="Davidsen T.M."/>
            <person name="Wayne K.J."/>
            <person name="Tettelin H."/>
            <person name="Glass J.I."/>
            <person name="Rusch D."/>
            <person name="Podicherti R."/>
            <person name="Tsui H.-C.T."/>
            <person name="Winkler M.E."/>
        </authorList>
    </citation>
    <scope>NUCLEOTIDE SEQUENCE</scope>
</reference>
<evidence type="ECO:0000256" key="1">
    <source>
        <dbReference type="ARBA" id="ARBA00001917"/>
    </source>
</evidence>
<dbReference type="Gene3D" id="3.20.20.70">
    <property type="entry name" value="Aldolase class I"/>
    <property type="match status" value="1"/>
</dbReference>
<dbReference type="PANTHER" id="PTHR10578:SF107">
    <property type="entry name" value="2-HYDROXYACID OXIDASE 1"/>
    <property type="match status" value="1"/>
</dbReference>
<name>A0A382JI74_9ZZZZ</name>
<feature type="domain" description="FMN hydroxy acid dehydrogenase" evidence="6">
    <location>
        <begin position="49"/>
        <end position="398"/>
    </location>
</feature>
<dbReference type="PROSITE" id="PS00557">
    <property type="entry name" value="FMN_HYDROXY_ACID_DH_1"/>
    <property type="match status" value="1"/>
</dbReference>
<keyword evidence="3" id="KW-0288">FMN</keyword>
<comment type="cofactor">
    <cofactor evidence="1">
        <name>FMN</name>
        <dbReference type="ChEBI" id="CHEBI:58210"/>
    </cofactor>
</comment>
<evidence type="ECO:0000256" key="5">
    <source>
        <dbReference type="ARBA" id="ARBA00024042"/>
    </source>
</evidence>
<dbReference type="GO" id="GO:0016614">
    <property type="term" value="F:oxidoreductase activity, acting on CH-OH group of donors"/>
    <property type="evidence" value="ECO:0007669"/>
    <property type="project" value="UniProtKB-ARBA"/>
</dbReference>
<evidence type="ECO:0000256" key="3">
    <source>
        <dbReference type="ARBA" id="ARBA00022643"/>
    </source>
</evidence>
<evidence type="ECO:0000313" key="7">
    <source>
        <dbReference type="EMBL" id="SVC12064.1"/>
    </source>
</evidence>
<protein>
    <recommendedName>
        <fullName evidence="6">FMN hydroxy acid dehydrogenase domain-containing protein</fullName>
    </recommendedName>
</protein>
<dbReference type="SUPFAM" id="SSF51395">
    <property type="entry name" value="FMN-linked oxidoreductases"/>
    <property type="match status" value="1"/>
</dbReference>
<accession>A0A382JI74</accession>
<dbReference type="Pfam" id="PF01070">
    <property type="entry name" value="FMN_dh"/>
    <property type="match status" value="1"/>
</dbReference>
<dbReference type="InterPro" id="IPR000262">
    <property type="entry name" value="FMN-dep_DH"/>
</dbReference>
<dbReference type="PANTHER" id="PTHR10578">
    <property type="entry name" value="S -2-HYDROXY-ACID OXIDASE-RELATED"/>
    <property type="match status" value="1"/>
</dbReference>
<dbReference type="GO" id="GO:0010181">
    <property type="term" value="F:FMN binding"/>
    <property type="evidence" value="ECO:0007669"/>
    <property type="project" value="InterPro"/>
</dbReference>
<keyword evidence="4" id="KW-0560">Oxidoreductase</keyword>
<dbReference type="FunFam" id="3.20.20.70:FF:000029">
    <property type="entry name" value="L-lactate dehydrogenase"/>
    <property type="match status" value="1"/>
</dbReference>
<evidence type="ECO:0000256" key="4">
    <source>
        <dbReference type="ARBA" id="ARBA00023002"/>
    </source>
</evidence>
<keyword evidence="2" id="KW-0285">Flavoprotein</keyword>
<dbReference type="InterPro" id="IPR037396">
    <property type="entry name" value="FMN_HAD"/>
</dbReference>
<evidence type="ECO:0000256" key="2">
    <source>
        <dbReference type="ARBA" id="ARBA00022630"/>
    </source>
</evidence>
<dbReference type="PIRSF" id="PIRSF000138">
    <property type="entry name" value="Al-hdrx_acd_dh"/>
    <property type="match status" value="1"/>
</dbReference>